<gene>
    <name evidence="2" type="ORF">EDD18DRAFT_1099419</name>
</gene>
<organism evidence="2 3">
    <name type="scientific">Armillaria luteobubalina</name>
    <dbReference type="NCBI Taxonomy" id="153913"/>
    <lineage>
        <taxon>Eukaryota</taxon>
        <taxon>Fungi</taxon>
        <taxon>Dikarya</taxon>
        <taxon>Basidiomycota</taxon>
        <taxon>Agaricomycotina</taxon>
        <taxon>Agaricomycetes</taxon>
        <taxon>Agaricomycetidae</taxon>
        <taxon>Agaricales</taxon>
        <taxon>Marasmiineae</taxon>
        <taxon>Physalacriaceae</taxon>
        <taxon>Armillaria</taxon>
    </lineage>
</organism>
<keyword evidence="3" id="KW-1185">Reference proteome</keyword>
<name>A0AA39QM47_9AGAR</name>
<dbReference type="EMBL" id="JAUEPU010000003">
    <property type="protein sequence ID" value="KAK0504199.1"/>
    <property type="molecule type" value="Genomic_DNA"/>
</dbReference>
<evidence type="ECO:0008006" key="4">
    <source>
        <dbReference type="Google" id="ProtNLM"/>
    </source>
</evidence>
<evidence type="ECO:0000313" key="3">
    <source>
        <dbReference type="Proteomes" id="UP001175228"/>
    </source>
</evidence>
<evidence type="ECO:0000313" key="2">
    <source>
        <dbReference type="EMBL" id="KAK0504199.1"/>
    </source>
</evidence>
<reference evidence="2" key="1">
    <citation type="submission" date="2023-06" db="EMBL/GenBank/DDBJ databases">
        <authorList>
            <consortium name="Lawrence Berkeley National Laboratory"/>
            <person name="Ahrendt S."/>
            <person name="Sahu N."/>
            <person name="Indic B."/>
            <person name="Wong-Bajracharya J."/>
            <person name="Merenyi Z."/>
            <person name="Ke H.-M."/>
            <person name="Monk M."/>
            <person name="Kocsube S."/>
            <person name="Drula E."/>
            <person name="Lipzen A."/>
            <person name="Balint B."/>
            <person name="Henrissat B."/>
            <person name="Andreopoulos B."/>
            <person name="Martin F.M."/>
            <person name="Harder C.B."/>
            <person name="Rigling D."/>
            <person name="Ford K.L."/>
            <person name="Foster G.D."/>
            <person name="Pangilinan J."/>
            <person name="Papanicolaou A."/>
            <person name="Barry K."/>
            <person name="LaButti K."/>
            <person name="Viragh M."/>
            <person name="Koriabine M."/>
            <person name="Yan M."/>
            <person name="Riley R."/>
            <person name="Champramary S."/>
            <person name="Plett K.L."/>
            <person name="Tsai I.J."/>
            <person name="Slot J."/>
            <person name="Sipos G."/>
            <person name="Plett J."/>
            <person name="Nagy L.G."/>
            <person name="Grigoriev I.V."/>
        </authorList>
    </citation>
    <scope>NUCLEOTIDE SEQUENCE</scope>
    <source>
        <strain evidence="2">HWK02</strain>
    </source>
</reference>
<proteinExistence type="predicted"/>
<protein>
    <recommendedName>
        <fullName evidence="4">Fungal STAND N-terminal Goodbye domain-containing protein</fullName>
    </recommendedName>
</protein>
<evidence type="ECO:0000256" key="1">
    <source>
        <dbReference type="SAM" id="MobiDB-lite"/>
    </source>
</evidence>
<dbReference type="AlphaFoldDB" id="A0AA39QM47"/>
<dbReference type="Proteomes" id="UP001175228">
    <property type="component" value="Unassembled WGS sequence"/>
</dbReference>
<sequence>MDLEGGERGPGPHTKGVSETSKMSAFSTWFQGNRQMLELASKSINLLDESSIDTQSFGHSFDSYTDVANIVLDGLNLLSHIHPAIGVAVSAFRLVVTIEAKRRENDKKLHVLRLHVRDLMIAIFHLFWDFERIKSS</sequence>
<feature type="region of interest" description="Disordered" evidence="1">
    <location>
        <begin position="1"/>
        <end position="20"/>
    </location>
</feature>
<accession>A0AA39QM47</accession>
<comment type="caution">
    <text evidence="2">The sequence shown here is derived from an EMBL/GenBank/DDBJ whole genome shotgun (WGS) entry which is preliminary data.</text>
</comment>